<organism evidence="4 5">
    <name type="scientific">Nocardiopsis composta</name>
    <dbReference type="NCBI Taxonomy" id="157465"/>
    <lineage>
        <taxon>Bacteria</taxon>
        <taxon>Bacillati</taxon>
        <taxon>Actinomycetota</taxon>
        <taxon>Actinomycetes</taxon>
        <taxon>Streptosporangiales</taxon>
        <taxon>Nocardiopsidaceae</taxon>
        <taxon>Nocardiopsis</taxon>
    </lineage>
</organism>
<evidence type="ECO:0000313" key="5">
    <source>
        <dbReference type="Proteomes" id="UP000572635"/>
    </source>
</evidence>
<dbReference type="SUPFAM" id="SSF51294">
    <property type="entry name" value="Hedgehog/intein (Hint) domain"/>
    <property type="match status" value="1"/>
</dbReference>
<sequence length="521" mass="56195">MRWVWRAEAGGFKVEYAALVLLVATVVTAVFAFGLPTDVQRLYAEGLCRIAGEEGCEEFEGDGTEQGSPGDQESGNPGDPDGDAPGGESPEPSADPSASPGADGEDWVNPADAILAQYDPVAAQDYADAEADLEQAEKDLENSGYDEVYDELINLVGDIIGYNDAKACLTEGDIMACIWTVVGFTPWGKGAKLVKNSAKIIKLWNRFRKAKKAKEAAERAASTAQAKLDELVSKVTSSCKISSFLPCTEVLMADGSTRAISQVEVGDLVMSEDPVSGERSPQPVTGVIGSYGDKELVSVSFHDGTGGITGVGSLTATGGHPFWVEGEQRWKEARDLVPGDAVIGPDGERSWVTSTSTDRRLQQVNNLSVANFHTYFVWTGSGAALVHNCRLKELNGPGRPFQTPKGLIFRDRYYNDTGQNQHALQHVLEHSADTSPKAIDRMKNGQPHTKFKQDGNALQTLNDAWGKRKKKDVKKSTYNGKTTYWIPMGKAIGDDGEEIVKIVVEKGNEVVTAFPVKKMGD</sequence>
<dbReference type="InterPro" id="IPR036844">
    <property type="entry name" value="Hint_dom_sf"/>
</dbReference>
<dbReference type="RefSeq" id="WP_184391930.1">
    <property type="nucleotide sequence ID" value="NZ_BAAAJD010000042.1"/>
</dbReference>
<keyword evidence="1" id="KW-0175">Coiled coil</keyword>
<protein>
    <recommendedName>
        <fullName evidence="3">Hint domain-containing protein</fullName>
    </recommendedName>
</protein>
<dbReference type="InterPro" id="IPR003587">
    <property type="entry name" value="Hint_dom_N"/>
</dbReference>
<dbReference type="Gene3D" id="2.170.16.10">
    <property type="entry name" value="Hedgehog/Intein (Hint) domain"/>
    <property type="match status" value="1"/>
</dbReference>
<evidence type="ECO:0000256" key="2">
    <source>
        <dbReference type="SAM" id="MobiDB-lite"/>
    </source>
</evidence>
<dbReference type="CDD" id="cd00081">
    <property type="entry name" value="Hint"/>
    <property type="match status" value="1"/>
</dbReference>
<evidence type="ECO:0000313" key="4">
    <source>
        <dbReference type="EMBL" id="MBB5432352.1"/>
    </source>
</evidence>
<gene>
    <name evidence="4" type="ORF">HDA36_002436</name>
</gene>
<feature type="region of interest" description="Disordered" evidence="2">
    <location>
        <begin position="57"/>
        <end position="106"/>
    </location>
</feature>
<comment type="caution">
    <text evidence="4">The sequence shown here is derived from an EMBL/GenBank/DDBJ whole genome shotgun (WGS) entry which is preliminary data.</text>
</comment>
<dbReference type="AlphaFoldDB" id="A0A7W8QKX5"/>
<evidence type="ECO:0000259" key="3">
    <source>
        <dbReference type="SMART" id="SM00306"/>
    </source>
</evidence>
<dbReference type="SMART" id="SM00306">
    <property type="entry name" value="HintN"/>
    <property type="match status" value="1"/>
</dbReference>
<proteinExistence type="predicted"/>
<evidence type="ECO:0000256" key="1">
    <source>
        <dbReference type="SAM" id="Coils"/>
    </source>
</evidence>
<feature type="coiled-coil region" evidence="1">
    <location>
        <begin position="207"/>
        <end position="234"/>
    </location>
</feature>
<dbReference type="Proteomes" id="UP000572635">
    <property type="component" value="Unassembled WGS sequence"/>
</dbReference>
<name>A0A7W8QKX5_9ACTN</name>
<feature type="compositionally biased region" description="Low complexity" evidence="2">
    <location>
        <begin position="86"/>
        <end position="102"/>
    </location>
</feature>
<keyword evidence="5" id="KW-1185">Reference proteome</keyword>
<dbReference type="EMBL" id="JACHDB010000001">
    <property type="protein sequence ID" value="MBB5432352.1"/>
    <property type="molecule type" value="Genomic_DNA"/>
</dbReference>
<reference evidence="4 5" key="1">
    <citation type="submission" date="2020-08" db="EMBL/GenBank/DDBJ databases">
        <title>Sequencing the genomes of 1000 actinobacteria strains.</title>
        <authorList>
            <person name="Klenk H.-P."/>
        </authorList>
    </citation>
    <scope>NUCLEOTIDE SEQUENCE [LARGE SCALE GENOMIC DNA]</scope>
    <source>
        <strain evidence="4 5">DSM 44551</strain>
    </source>
</reference>
<dbReference type="Pfam" id="PF07591">
    <property type="entry name" value="PT-HINT"/>
    <property type="match status" value="1"/>
</dbReference>
<accession>A0A7W8QKX5</accession>
<feature type="domain" description="Hint" evidence="3">
    <location>
        <begin position="241"/>
        <end position="346"/>
    </location>
</feature>